<protein>
    <recommendedName>
        <fullName evidence="9">Choline transport protein</fullName>
    </recommendedName>
</protein>
<feature type="transmembrane region" description="Helical" evidence="6">
    <location>
        <begin position="406"/>
        <end position="431"/>
    </location>
</feature>
<evidence type="ECO:0000256" key="6">
    <source>
        <dbReference type="SAM" id="Phobius"/>
    </source>
</evidence>
<proteinExistence type="predicted"/>
<dbReference type="PANTHER" id="PTHR45649">
    <property type="entry name" value="AMINO-ACID PERMEASE BAT1"/>
    <property type="match status" value="1"/>
</dbReference>
<evidence type="ECO:0000256" key="4">
    <source>
        <dbReference type="ARBA" id="ARBA00022989"/>
    </source>
</evidence>
<dbReference type="EMBL" id="CABFOC020000011">
    <property type="protein sequence ID" value="CAH0045532.1"/>
    <property type="molecule type" value="Genomic_DNA"/>
</dbReference>
<dbReference type="PANTHER" id="PTHR45649:SF14">
    <property type="entry name" value="GABA PERMEASE"/>
    <property type="match status" value="1"/>
</dbReference>
<feature type="transmembrane region" description="Helical" evidence="6">
    <location>
        <begin position="192"/>
        <end position="214"/>
    </location>
</feature>
<keyword evidence="4 6" id="KW-1133">Transmembrane helix</keyword>
<feature type="transmembrane region" description="Helical" evidence="6">
    <location>
        <begin position="123"/>
        <end position="146"/>
    </location>
</feature>
<evidence type="ECO:0000256" key="5">
    <source>
        <dbReference type="ARBA" id="ARBA00023136"/>
    </source>
</evidence>
<evidence type="ECO:0000256" key="1">
    <source>
        <dbReference type="ARBA" id="ARBA00004141"/>
    </source>
</evidence>
<evidence type="ECO:0000256" key="3">
    <source>
        <dbReference type="ARBA" id="ARBA00022692"/>
    </source>
</evidence>
<dbReference type="InterPro" id="IPR002293">
    <property type="entry name" value="AA/rel_permease1"/>
</dbReference>
<organism evidence="7 8">
    <name type="scientific">Clonostachys solani</name>
    <dbReference type="NCBI Taxonomy" id="160281"/>
    <lineage>
        <taxon>Eukaryota</taxon>
        <taxon>Fungi</taxon>
        <taxon>Dikarya</taxon>
        <taxon>Ascomycota</taxon>
        <taxon>Pezizomycotina</taxon>
        <taxon>Sordariomycetes</taxon>
        <taxon>Hypocreomycetidae</taxon>
        <taxon>Hypocreales</taxon>
        <taxon>Bionectriaceae</taxon>
        <taxon>Clonostachys</taxon>
    </lineage>
</organism>
<reference evidence="7 8" key="2">
    <citation type="submission" date="2021-10" db="EMBL/GenBank/DDBJ databases">
        <authorList>
            <person name="Piombo E."/>
        </authorList>
    </citation>
    <scope>NUCLEOTIDE SEQUENCE [LARGE SCALE GENOMIC DNA]</scope>
</reference>
<evidence type="ECO:0008006" key="9">
    <source>
        <dbReference type="Google" id="ProtNLM"/>
    </source>
</evidence>
<feature type="transmembrane region" description="Helical" evidence="6">
    <location>
        <begin position="479"/>
        <end position="501"/>
    </location>
</feature>
<feature type="transmembrane region" description="Helical" evidence="6">
    <location>
        <begin position="166"/>
        <end position="185"/>
    </location>
</feature>
<feature type="transmembrane region" description="Helical" evidence="6">
    <location>
        <begin position="239"/>
        <end position="256"/>
    </location>
</feature>
<keyword evidence="2" id="KW-0813">Transport</keyword>
<keyword evidence="8" id="KW-1185">Reference proteome</keyword>
<feature type="transmembrane region" description="Helical" evidence="6">
    <location>
        <begin position="277"/>
        <end position="297"/>
    </location>
</feature>
<accession>A0A9N9W8W1</accession>
<keyword evidence="5 6" id="KW-0472">Membrane</keyword>
<feature type="transmembrane region" description="Helical" evidence="6">
    <location>
        <begin position="380"/>
        <end position="400"/>
    </location>
</feature>
<reference evidence="8" key="1">
    <citation type="submission" date="2019-06" db="EMBL/GenBank/DDBJ databases">
        <authorList>
            <person name="Broberg M."/>
        </authorList>
    </citation>
    <scope>NUCLEOTIDE SEQUENCE [LARGE SCALE GENOMIC DNA]</scope>
</reference>
<feature type="transmembrane region" description="Helical" evidence="6">
    <location>
        <begin position="336"/>
        <end position="359"/>
    </location>
</feature>
<dbReference type="AlphaFoldDB" id="A0A9N9W8W1"/>
<comment type="caution">
    <text evidence="7">The sequence shown here is derived from an EMBL/GenBank/DDBJ whole genome shotgun (WGS) entry which is preliminary data.</text>
</comment>
<dbReference type="PIRSF" id="PIRSF006060">
    <property type="entry name" value="AA_transporter"/>
    <property type="match status" value="1"/>
</dbReference>
<evidence type="ECO:0000313" key="8">
    <source>
        <dbReference type="Proteomes" id="UP000775872"/>
    </source>
</evidence>
<comment type="subcellular location">
    <subcellularLocation>
        <location evidence="1">Membrane</location>
        <topology evidence="1">Multi-pass membrane protein</topology>
    </subcellularLocation>
</comment>
<feature type="transmembrane region" description="Helical" evidence="6">
    <location>
        <begin position="43"/>
        <end position="64"/>
    </location>
</feature>
<dbReference type="Pfam" id="PF13520">
    <property type="entry name" value="AA_permease_2"/>
    <property type="match status" value="1"/>
</dbReference>
<dbReference type="Gene3D" id="1.20.1740.10">
    <property type="entry name" value="Amino acid/polyamine transporter I"/>
    <property type="match status" value="1"/>
</dbReference>
<evidence type="ECO:0000313" key="7">
    <source>
        <dbReference type="EMBL" id="CAH0045532.1"/>
    </source>
</evidence>
<dbReference type="OrthoDB" id="3257095at2759"/>
<sequence>MAERLSISKETALGKVGNSDDRDAEVLENMGIRPSEMKRSFNVWSLLFMSFCTSVTWEAVSSVVAQALTSGGCSSFVWGFVASAAGAMLVVSCHGEYASMIPTAGGQYHYVAEMSPMRYRRIFSWYAGWMTMIGWVLCATAGTFAGVMQIQSWIILFKEDYVYERWHTSLIFIGFTTYYSITAIFQLKYLHYMIFLAMFAHIFGYLATPIYLLVNVEKKNTATYVFTDFTNLSGWESPGISWSIGLLTSAIGFVNWDSALHMAEEMKDASKDLPRTILVSVFGSAVLTFPWIIAFAFCITDIQGVLSGPVGLISPMAQLFYNVSGGNQAATIGLTIFLPLMSFCGTGQAVISSTSRVVWAFARDGGLPNVFAQVGERTKVPTNAIILTWAINCAISLIYIGNATAYYGISSACTVALILSYAFPLFINVVWGFEHCAIPRGAFSLGRFHRPVAAVALAWCIYLTIFLCFPTYYPVSKDNMNYASVVLLGGTSVATINWFLYGKSHYVGTTSSVEGH</sequence>
<feature type="transmembrane region" description="Helical" evidence="6">
    <location>
        <begin position="452"/>
        <end position="473"/>
    </location>
</feature>
<dbReference type="GO" id="GO:0022857">
    <property type="term" value="F:transmembrane transporter activity"/>
    <property type="evidence" value="ECO:0007669"/>
    <property type="project" value="InterPro"/>
</dbReference>
<evidence type="ECO:0000256" key="2">
    <source>
        <dbReference type="ARBA" id="ARBA00022448"/>
    </source>
</evidence>
<keyword evidence="3 6" id="KW-0812">Transmembrane</keyword>
<name>A0A9N9W8W1_9HYPO</name>
<gene>
    <name evidence="7" type="ORF">CSOL1703_00011283</name>
</gene>
<dbReference type="Proteomes" id="UP000775872">
    <property type="component" value="Unassembled WGS sequence"/>
</dbReference>
<feature type="transmembrane region" description="Helical" evidence="6">
    <location>
        <begin position="76"/>
        <end position="93"/>
    </location>
</feature>
<dbReference type="GO" id="GO:0016020">
    <property type="term" value="C:membrane"/>
    <property type="evidence" value="ECO:0007669"/>
    <property type="project" value="UniProtKB-SubCell"/>
</dbReference>